<evidence type="ECO:0000313" key="3">
    <source>
        <dbReference type="Proteomes" id="UP000289340"/>
    </source>
</evidence>
<sequence>MAVPVEEAIAALSTFSLEDEQPEVQGPGVWVSTERGATESPIEYSDVSAYRLSLSEDTKALNQLNALTQEGKEMASVLYTYRSCVKALPQLPDSMKQSQADLYLETYQVLDLEMSRLREIQRWQASASSKLAADMQRFSRPERRINGPTISHLWSMLKLLDVLVQLDHLKNAKASIPNDFSWYKRTFTQVSGQWQDTDSMREELDDLQIFLSTRWAILLNLHVEMFRVNNVEDILQVLIVFVVESLELDFALLFPERHILLRVLPVLVVLVTSSEKDSESLYKRVKINRLINIFKNEAVIPAFPDLHLSPAAILKELSTYFPKFSSQTRLLTLPAPHELPPREAQEYQRHYLIINHIGAIRAEHDDFVIRFASAMNQLLLLKSTDGSDVEWSKEVKGNMYDMIVEGFQLLSRWTARIWEQCAWKFSRPCKDASPSFSDYEKVVRYNYSAEERKALVELVSYIKSVGSMMQRCDTLVADALWETIHSEVQDFVQNTLATMLRTTFRKKKDLSRILSDMRTLSADWMANTNKSESELQSSQHGGEESKANIFYPRAVAPTAAQVHCLQFLIYEVVSGGNLRRPGGLFGNSGSEIPVNDLKQLETFFYKLGFFLHILDYSATVATLTDLGFLWFREFYLESSRVIQFPIECSLPWMLVDCVLESPNSGLLESVLMPFDIYNDSAQQALVLLKQRFLYDEIEAEVDHCFDIFVTKLCETIFTYYKSWAASELLDPSFLFASDNAEKYAVQPIRLNMLLKITRVKLLGRMINLRSLITERMNKVFRENIEFLFGRFECQDLCAIVELEKLLDVLKHSHELLSRDLSVDSFSLMLNEMQENISLVSFSSRLASQIWSEMQSDFLPNFILCNTTQRFIRSSRTVPVQKPSVPSVKPSFYCGTQDLNSAHQSFARLHSGFFGIPHMFSVVRLLGSRSLPWLIRALLDHISNKITLLEPMITGLQDSLPKSIGLLPFDGGVTGCVRLVKEHLNWETKSELKAEVLHGIKEIGSVLYWMGLLDIVLREKDSMDFMQTAPWLGLLPGADGQIATSQDGGDSPVVSLFKSTAAAMVSYPGCPSPTSFHIMSKQAEAADLLYKANLNTGSVLEYALAFTSAALDKYCNKWSAAPKTGFIDITISKDFYRIYSGLQIGWEALLEAMKKARRLNNHVFSMLKARCPLEEKTACAIKQSGAPIHRIKFDNTVSAFETLPQKGS</sequence>
<feature type="domain" description="CYRIA/CYRIB Rac1 binding" evidence="1">
    <location>
        <begin position="155"/>
        <end position="217"/>
    </location>
</feature>
<dbReference type="GO" id="GO:0030833">
    <property type="term" value="P:regulation of actin filament polymerization"/>
    <property type="evidence" value="ECO:0007669"/>
    <property type="project" value="InterPro"/>
</dbReference>
<gene>
    <name evidence="2" type="ORF">D0Y65_008207</name>
</gene>
<keyword evidence="3" id="KW-1185">Reference proteome</keyword>
<proteinExistence type="predicted"/>
<dbReference type="Pfam" id="PF05994">
    <property type="entry name" value="FragX_IP"/>
    <property type="match status" value="1"/>
</dbReference>
<accession>A0A445LH87</accession>
<protein>
    <submittedName>
        <fullName evidence="2">Protein PIR isoform C</fullName>
    </submittedName>
</protein>
<dbReference type="AlphaFoldDB" id="A0A445LH87"/>
<dbReference type="InterPro" id="IPR008081">
    <property type="entry name" value="Cytoplasmic_FMR1-int"/>
</dbReference>
<dbReference type="InterPro" id="IPR009828">
    <property type="entry name" value="CYRIA/CYRIB_Rac1-bd"/>
</dbReference>
<name>A0A445LH87_GLYSO</name>
<dbReference type="EMBL" id="QZWG01000003">
    <property type="protein sequence ID" value="RZC22452.1"/>
    <property type="molecule type" value="Genomic_DNA"/>
</dbReference>
<dbReference type="PRINTS" id="PR01698">
    <property type="entry name" value="CYTOFMRPINTP"/>
</dbReference>
<dbReference type="Pfam" id="PF07159">
    <property type="entry name" value="CYRIA-B_Rac1-bd"/>
    <property type="match status" value="1"/>
</dbReference>
<dbReference type="PIRSF" id="PIRSF008153">
    <property type="entry name" value="FMR1_interacting"/>
    <property type="match status" value="1"/>
</dbReference>
<dbReference type="GO" id="GO:0031267">
    <property type="term" value="F:small GTPase binding"/>
    <property type="evidence" value="ECO:0007669"/>
    <property type="project" value="InterPro"/>
</dbReference>
<dbReference type="Proteomes" id="UP000289340">
    <property type="component" value="Chromosome 3"/>
</dbReference>
<evidence type="ECO:0000259" key="1">
    <source>
        <dbReference type="Pfam" id="PF07159"/>
    </source>
</evidence>
<dbReference type="PANTHER" id="PTHR12195">
    <property type="entry name" value="CYTOPLASMIC FMR1-INTERACTING PROTEIN-RELATED"/>
    <property type="match status" value="1"/>
</dbReference>
<reference evidence="2 3" key="1">
    <citation type="submission" date="2018-09" db="EMBL/GenBank/DDBJ databases">
        <title>A high-quality reference genome of wild soybean provides a powerful tool to mine soybean genomes.</title>
        <authorList>
            <person name="Xie M."/>
            <person name="Chung C.Y.L."/>
            <person name="Li M.-W."/>
            <person name="Wong F.-L."/>
            <person name="Chan T.-F."/>
            <person name="Lam H.-M."/>
        </authorList>
    </citation>
    <scope>NUCLEOTIDE SEQUENCE [LARGE SCALE GENOMIC DNA]</scope>
    <source>
        <strain evidence="3">cv. W05</strain>
        <tissue evidence="2">Hypocotyl of etiolated seedlings</tissue>
    </source>
</reference>
<organism evidence="2 3">
    <name type="scientific">Glycine soja</name>
    <name type="common">Wild soybean</name>
    <dbReference type="NCBI Taxonomy" id="3848"/>
    <lineage>
        <taxon>Eukaryota</taxon>
        <taxon>Viridiplantae</taxon>
        <taxon>Streptophyta</taxon>
        <taxon>Embryophyta</taxon>
        <taxon>Tracheophyta</taxon>
        <taxon>Spermatophyta</taxon>
        <taxon>Magnoliopsida</taxon>
        <taxon>eudicotyledons</taxon>
        <taxon>Gunneridae</taxon>
        <taxon>Pentapetalae</taxon>
        <taxon>rosids</taxon>
        <taxon>fabids</taxon>
        <taxon>Fabales</taxon>
        <taxon>Fabaceae</taxon>
        <taxon>Papilionoideae</taxon>
        <taxon>50 kb inversion clade</taxon>
        <taxon>NPAAA clade</taxon>
        <taxon>indigoferoid/millettioid clade</taxon>
        <taxon>Phaseoleae</taxon>
        <taxon>Glycine</taxon>
        <taxon>Glycine subgen. Soja</taxon>
    </lineage>
</organism>
<dbReference type="GO" id="GO:0005737">
    <property type="term" value="C:cytoplasm"/>
    <property type="evidence" value="ECO:0007669"/>
    <property type="project" value="UniProtKB-ARBA"/>
</dbReference>
<comment type="caution">
    <text evidence="2">The sequence shown here is derived from an EMBL/GenBank/DDBJ whole genome shotgun (WGS) entry which is preliminary data.</text>
</comment>
<evidence type="ECO:0000313" key="2">
    <source>
        <dbReference type="EMBL" id="RZC22452.1"/>
    </source>
</evidence>